<dbReference type="Pfam" id="PF00389">
    <property type="entry name" value="2-Hacid_dh"/>
    <property type="match status" value="1"/>
</dbReference>
<dbReference type="SUPFAM" id="SSF51735">
    <property type="entry name" value="NAD(P)-binding Rossmann-fold domains"/>
    <property type="match status" value="1"/>
</dbReference>
<dbReference type="EMBL" id="JAEHHL010000017">
    <property type="protein sequence ID" value="MBK0401260.1"/>
    <property type="molecule type" value="Genomic_DNA"/>
</dbReference>
<feature type="domain" description="D-isomer specific 2-hydroxyacid dehydrogenase NAD-binding" evidence="6">
    <location>
        <begin position="113"/>
        <end position="291"/>
    </location>
</feature>
<evidence type="ECO:0000259" key="5">
    <source>
        <dbReference type="Pfam" id="PF00389"/>
    </source>
</evidence>
<reference evidence="7" key="1">
    <citation type="submission" date="2020-12" db="EMBL/GenBank/DDBJ databases">
        <title>Bacterial taxonomy.</title>
        <authorList>
            <person name="Pan X."/>
        </authorList>
    </citation>
    <scope>NUCLEOTIDE SEQUENCE</scope>
    <source>
        <strain evidence="7">M0105</strain>
    </source>
</reference>
<sequence length="323" mass="34022">MKIAILDDYQGVALQSADWSRLTASGAEITVFRDTITGHDALAERLAPFDVLAVMRERTPLPGSLLGALPNLRLIVTTGARNLSIDLAAAAARGITVCGTESRGTTTSEMAMLLILALSRGLVREANAMAAGGWQVGLGRDLSGLRLGLVGLGRLGAQVAALARPFGMEISAWSQNLTAARCAEVGVEHAPSLRDLLSGSDVVSIHLVLSERSRGLIGPTELGWMKPDALLVNTSRGPIADSRAVIAALEAGRLGGAAIDVYDAEPVPAADPIRDRELIEAGRLLLTPHIGYVSRQTWEIFYGQTVEAIEAWAAGSPVRVLQP</sequence>
<dbReference type="GO" id="GO:0016616">
    <property type="term" value="F:oxidoreductase activity, acting on the CH-OH group of donors, NAD or NADP as acceptor"/>
    <property type="evidence" value="ECO:0007669"/>
    <property type="project" value="InterPro"/>
</dbReference>
<gene>
    <name evidence="7" type="ORF">H0I76_18845</name>
</gene>
<dbReference type="Pfam" id="PF02826">
    <property type="entry name" value="2-Hacid_dh_C"/>
    <property type="match status" value="1"/>
</dbReference>
<dbReference type="InterPro" id="IPR006139">
    <property type="entry name" value="D-isomer_2_OHA_DH_cat_dom"/>
</dbReference>
<dbReference type="InterPro" id="IPR006140">
    <property type="entry name" value="D-isomer_DH_NAD-bd"/>
</dbReference>
<dbReference type="InterPro" id="IPR036291">
    <property type="entry name" value="NAD(P)-bd_dom_sf"/>
</dbReference>
<dbReference type="AlphaFoldDB" id="A0A8J7MAG7"/>
<keyword evidence="8" id="KW-1185">Reference proteome</keyword>
<dbReference type="PANTHER" id="PTHR42789">
    <property type="entry name" value="D-ISOMER SPECIFIC 2-HYDROXYACID DEHYDROGENASE FAMILY PROTEIN (AFU_ORTHOLOGUE AFUA_6G10090)"/>
    <property type="match status" value="1"/>
</dbReference>
<dbReference type="RefSeq" id="WP_200613626.1">
    <property type="nucleotide sequence ID" value="NZ_JAEHHL010000017.1"/>
</dbReference>
<evidence type="ECO:0000256" key="1">
    <source>
        <dbReference type="ARBA" id="ARBA00005854"/>
    </source>
</evidence>
<dbReference type="Gene3D" id="3.40.50.720">
    <property type="entry name" value="NAD(P)-binding Rossmann-like Domain"/>
    <property type="match status" value="2"/>
</dbReference>
<comment type="similarity">
    <text evidence="1 4">Belongs to the D-isomer specific 2-hydroxyacid dehydrogenase family.</text>
</comment>
<dbReference type="InterPro" id="IPR050857">
    <property type="entry name" value="D-2-hydroxyacid_DH"/>
</dbReference>
<organism evidence="7 8">
    <name type="scientific">Thermohalobaculum xanthum</name>
    <dbReference type="NCBI Taxonomy" id="2753746"/>
    <lineage>
        <taxon>Bacteria</taxon>
        <taxon>Pseudomonadati</taxon>
        <taxon>Pseudomonadota</taxon>
        <taxon>Alphaproteobacteria</taxon>
        <taxon>Rhodobacterales</taxon>
        <taxon>Paracoccaceae</taxon>
        <taxon>Thermohalobaculum</taxon>
    </lineage>
</organism>
<dbReference type="CDD" id="cd12169">
    <property type="entry name" value="PGDH_like_1"/>
    <property type="match status" value="1"/>
</dbReference>
<evidence type="ECO:0000256" key="2">
    <source>
        <dbReference type="ARBA" id="ARBA00023002"/>
    </source>
</evidence>
<evidence type="ECO:0000259" key="6">
    <source>
        <dbReference type="Pfam" id="PF02826"/>
    </source>
</evidence>
<keyword evidence="2 4" id="KW-0560">Oxidoreductase</keyword>
<evidence type="ECO:0000313" key="8">
    <source>
        <dbReference type="Proteomes" id="UP000655420"/>
    </source>
</evidence>
<dbReference type="PANTHER" id="PTHR42789:SF1">
    <property type="entry name" value="D-ISOMER SPECIFIC 2-HYDROXYACID DEHYDROGENASE FAMILY PROTEIN (AFU_ORTHOLOGUE AFUA_6G10090)"/>
    <property type="match status" value="1"/>
</dbReference>
<feature type="domain" description="D-isomer specific 2-hydroxyacid dehydrogenase catalytic" evidence="5">
    <location>
        <begin position="15"/>
        <end position="318"/>
    </location>
</feature>
<dbReference type="SUPFAM" id="SSF52283">
    <property type="entry name" value="Formate/glycerate dehydrogenase catalytic domain-like"/>
    <property type="match status" value="1"/>
</dbReference>
<accession>A0A8J7MAG7</accession>
<proteinExistence type="inferred from homology"/>
<evidence type="ECO:0000256" key="4">
    <source>
        <dbReference type="RuleBase" id="RU003719"/>
    </source>
</evidence>
<comment type="caution">
    <text evidence="7">The sequence shown here is derived from an EMBL/GenBank/DDBJ whole genome shotgun (WGS) entry which is preliminary data.</text>
</comment>
<dbReference type="Proteomes" id="UP000655420">
    <property type="component" value="Unassembled WGS sequence"/>
</dbReference>
<evidence type="ECO:0000313" key="7">
    <source>
        <dbReference type="EMBL" id="MBK0401260.1"/>
    </source>
</evidence>
<dbReference type="GO" id="GO:0051287">
    <property type="term" value="F:NAD binding"/>
    <property type="evidence" value="ECO:0007669"/>
    <property type="project" value="InterPro"/>
</dbReference>
<keyword evidence="3" id="KW-0520">NAD</keyword>
<name>A0A8J7MAG7_9RHOB</name>
<evidence type="ECO:0000256" key="3">
    <source>
        <dbReference type="ARBA" id="ARBA00023027"/>
    </source>
</evidence>
<protein>
    <submittedName>
        <fullName evidence="7">D-2-hydroxyacid dehydrogenase family protein</fullName>
    </submittedName>
</protein>